<evidence type="ECO:0000256" key="1">
    <source>
        <dbReference type="ARBA" id="ARBA00010716"/>
    </source>
</evidence>
<feature type="binding site" evidence="12">
    <location>
        <position position="127"/>
    </location>
    <ligand>
        <name>Zn(2+)</name>
        <dbReference type="ChEBI" id="CHEBI:29105"/>
    </ligand>
</feature>
<feature type="active site" description="Proton donor/acceptor" evidence="10">
    <location>
        <position position="272"/>
    </location>
</feature>
<dbReference type="InterPro" id="IPR003764">
    <property type="entry name" value="GlcNAc_6-P_deAcase"/>
</dbReference>
<evidence type="ECO:0000256" key="5">
    <source>
        <dbReference type="ARBA" id="ARBA00022801"/>
    </source>
</evidence>
<accession>A0A292YTC7</accession>
<evidence type="ECO:0000256" key="8">
    <source>
        <dbReference type="ARBA" id="ARBA00060590"/>
    </source>
</evidence>
<dbReference type="EC" id="3.5.1.25" evidence="2"/>
<comment type="cofactor">
    <cofactor evidence="12">
        <name>a divalent metal cation</name>
        <dbReference type="ChEBI" id="CHEBI:60240"/>
    </cofactor>
    <text evidence="12">Binds 1 divalent metal cation per subunit.</text>
</comment>
<evidence type="ECO:0000256" key="9">
    <source>
        <dbReference type="PIRNR" id="PIRNR038994"/>
    </source>
</evidence>
<dbReference type="Proteomes" id="UP000217785">
    <property type="component" value="Unassembled WGS sequence"/>
</dbReference>
<gene>
    <name evidence="14" type="ORF">EFBL_3426</name>
</gene>
<organism evidence="14 15">
    <name type="scientific">Effusibacillus lacus</name>
    <dbReference type="NCBI Taxonomy" id="1348429"/>
    <lineage>
        <taxon>Bacteria</taxon>
        <taxon>Bacillati</taxon>
        <taxon>Bacillota</taxon>
        <taxon>Bacilli</taxon>
        <taxon>Bacillales</taxon>
        <taxon>Alicyclobacillaceae</taxon>
        <taxon>Effusibacillus</taxon>
    </lineage>
</organism>
<feature type="domain" description="Amidohydrolase-related" evidence="13">
    <location>
        <begin position="48"/>
        <end position="375"/>
    </location>
</feature>
<feature type="binding site" evidence="11">
    <location>
        <position position="138"/>
    </location>
    <ligand>
        <name>substrate</name>
    </ligand>
</feature>
<feature type="binding site" evidence="11">
    <location>
        <position position="249"/>
    </location>
    <ligand>
        <name>substrate</name>
    </ligand>
</feature>
<feature type="binding site" evidence="11">
    <location>
        <begin position="305"/>
        <end position="307"/>
    </location>
    <ligand>
        <name>substrate</name>
    </ligand>
</feature>
<dbReference type="Gene3D" id="3.20.20.140">
    <property type="entry name" value="Metal-dependent hydrolases"/>
    <property type="match status" value="1"/>
</dbReference>
<keyword evidence="5 9" id="KW-0378">Hydrolase</keyword>
<keyword evidence="15" id="KW-1185">Reference proteome</keyword>
<evidence type="ECO:0000259" key="13">
    <source>
        <dbReference type="Pfam" id="PF01979"/>
    </source>
</evidence>
<dbReference type="GO" id="GO:0008448">
    <property type="term" value="F:N-acetylglucosamine-6-phosphate deacetylase activity"/>
    <property type="evidence" value="ECO:0007669"/>
    <property type="project" value="UniProtKB-EC"/>
</dbReference>
<feature type="binding site" evidence="12">
    <location>
        <position position="214"/>
    </location>
    <ligand>
        <name>Zn(2+)</name>
        <dbReference type="ChEBI" id="CHEBI:29105"/>
    </ligand>
</feature>
<dbReference type="SUPFAM" id="SSF51338">
    <property type="entry name" value="Composite domain of metallo-dependent hydrolases"/>
    <property type="match status" value="1"/>
</dbReference>
<dbReference type="InterPro" id="IPR006680">
    <property type="entry name" value="Amidohydro-rel"/>
</dbReference>
<dbReference type="Gene3D" id="2.30.40.10">
    <property type="entry name" value="Urease, subunit C, domain 1"/>
    <property type="match status" value="1"/>
</dbReference>
<evidence type="ECO:0000313" key="15">
    <source>
        <dbReference type="Proteomes" id="UP000217785"/>
    </source>
</evidence>
<feature type="binding site" evidence="11">
    <location>
        <position position="225"/>
    </location>
    <ligand>
        <name>substrate</name>
    </ligand>
</feature>
<dbReference type="OrthoDB" id="9776488at2"/>
<reference evidence="15" key="1">
    <citation type="submission" date="2017-07" db="EMBL/GenBank/DDBJ databases">
        <title>Draft genome sequence of Effusibacillus lacus strain skLN1.</title>
        <authorList>
            <person name="Watanabe M."/>
            <person name="Kojima H."/>
            <person name="Fukui M."/>
        </authorList>
    </citation>
    <scope>NUCLEOTIDE SEQUENCE [LARGE SCALE GENOMIC DNA]</scope>
    <source>
        <strain evidence="15">skLN1</strain>
    </source>
</reference>
<dbReference type="EMBL" id="BDUF01000109">
    <property type="protein sequence ID" value="GAX91735.1"/>
    <property type="molecule type" value="Genomic_DNA"/>
</dbReference>
<comment type="catalytic activity">
    <reaction evidence="7">
        <text>N-acetyl-D-glucosamine 6-phosphate + H2O = D-glucosamine 6-phosphate + acetate</text>
        <dbReference type="Rhea" id="RHEA:22936"/>
        <dbReference type="ChEBI" id="CHEBI:15377"/>
        <dbReference type="ChEBI" id="CHEBI:30089"/>
        <dbReference type="ChEBI" id="CHEBI:57513"/>
        <dbReference type="ChEBI" id="CHEBI:58725"/>
        <dbReference type="EC" id="3.5.1.25"/>
    </reaction>
</comment>
<dbReference type="PIRSF" id="PIRSF038994">
    <property type="entry name" value="NagA"/>
    <property type="match status" value="1"/>
</dbReference>
<dbReference type="NCBIfam" id="TIGR00221">
    <property type="entry name" value="nagA"/>
    <property type="match status" value="1"/>
</dbReference>
<evidence type="ECO:0000256" key="2">
    <source>
        <dbReference type="ARBA" id="ARBA00011899"/>
    </source>
</evidence>
<dbReference type="Pfam" id="PF01979">
    <property type="entry name" value="Amidohydro_1"/>
    <property type="match status" value="1"/>
</dbReference>
<dbReference type="PANTHER" id="PTHR11113">
    <property type="entry name" value="N-ACETYLGLUCOSAMINE-6-PHOSPHATE DEACETYLASE"/>
    <property type="match status" value="1"/>
</dbReference>
<name>A0A292YTC7_9BACL</name>
<dbReference type="SUPFAM" id="SSF51556">
    <property type="entry name" value="Metallo-dependent hydrolases"/>
    <property type="match status" value="1"/>
</dbReference>
<comment type="pathway">
    <text evidence="8">Amino-sugar metabolism; N-acetylneuraminate degradation; D-fructose 6-phosphate from N-acetylneuraminate: step 4/5.</text>
</comment>
<dbReference type="PANTHER" id="PTHR11113:SF14">
    <property type="entry name" value="N-ACETYLGLUCOSAMINE-6-PHOSPHATE DEACETYLASE"/>
    <property type="match status" value="1"/>
</dbReference>
<feature type="binding site" evidence="11">
    <location>
        <begin position="217"/>
        <end position="218"/>
    </location>
    <ligand>
        <name>substrate</name>
    </ligand>
</feature>
<dbReference type="CDD" id="cd00854">
    <property type="entry name" value="NagA"/>
    <property type="match status" value="1"/>
</dbReference>
<evidence type="ECO:0000256" key="3">
    <source>
        <dbReference type="ARBA" id="ARBA00018029"/>
    </source>
</evidence>
<comment type="caution">
    <text evidence="14">The sequence shown here is derived from an EMBL/GenBank/DDBJ whole genome shotgun (WGS) entry which is preliminary data.</text>
</comment>
<evidence type="ECO:0000256" key="11">
    <source>
        <dbReference type="PIRSR" id="PIRSR038994-2"/>
    </source>
</evidence>
<dbReference type="InterPro" id="IPR011059">
    <property type="entry name" value="Metal-dep_hydrolase_composite"/>
</dbReference>
<dbReference type="RefSeq" id="WP_096183817.1">
    <property type="nucleotide sequence ID" value="NZ_BDUF01000109.1"/>
</dbReference>
<evidence type="ECO:0000256" key="12">
    <source>
        <dbReference type="PIRSR" id="PIRSR038994-3"/>
    </source>
</evidence>
<protein>
    <recommendedName>
        <fullName evidence="3">N-acetylglucosamine-6-phosphate deacetylase</fullName>
        <ecNumber evidence="2">3.5.1.25</ecNumber>
    </recommendedName>
</protein>
<dbReference type="FunFam" id="3.20.20.140:FF:000004">
    <property type="entry name" value="N-acetylglucosamine-6-phosphate deacetylase"/>
    <property type="match status" value="1"/>
</dbReference>
<dbReference type="InterPro" id="IPR032466">
    <property type="entry name" value="Metal_Hydrolase"/>
</dbReference>
<evidence type="ECO:0000256" key="6">
    <source>
        <dbReference type="ARBA" id="ARBA00023277"/>
    </source>
</evidence>
<comment type="similarity">
    <text evidence="1 9">Belongs to the metallo-dependent hydrolases superfamily. NagA family.</text>
</comment>
<keyword evidence="4 12" id="KW-0479">Metal-binding</keyword>
<dbReference type="GO" id="GO:0006046">
    <property type="term" value="P:N-acetylglucosamine catabolic process"/>
    <property type="evidence" value="ECO:0007669"/>
    <property type="project" value="TreeGrafter"/>
</dbReference>
<sequence length="382" mass="41126">MSRLIVQGDLITDRRIIPEQILVCEEGKIVYAGPKRDEVPDLVVSKGYIVPGYVDIHIHGSHGFDVMDGTLESLEGIAISLAGYGVTTFLATTLTGDLGQLIKVLQTCREFTGESRPGAQLAGIHLEGPWINKKHKGAQNEVHIVPPSLEDAKQLVEAAGGLLKIVTLAPEHPEAAEVIEYLRNNGVKASVGHSEAAYQDVKNALAHGLSHVTHCYNAMRGLHHREPGVVGAAMYHDELTTELIADGIHVHPVVMSILHRIKTTDRTILVSDGMRAVGMNDGEYELGGLRVFVQNGEARLADGTLAGSTLTLERAVQNMVRLCGVAIADAVAMASEVPAKIIGLGDRKGRLAVGYDADLVITDELLNVRKVFIGGTEFERQE</sequence>
<proteinExistence type="inferred from homology"/>
<evidence type="ECO:0000256" key="10">
    <source>
        <dbReference type="PIRSR" id="PIRSR038994-1"/>
    </source>
</evidence>
<dbReference type="AlphaFoldDB" id="A0A292YTC7"/>
<keyword evidence="6 9" id="KW-0119">Carbohydrate metabolism</keyword>
<evidence type="ECO:0000313" key="14">
    <source>
        <dbReference type="EMBL" id="GAX91735.1"/>
    </source>
</evidence>
<dbReference type="GO" id="GO:0046872">
    <property type="term" value="F:metal ion binding"/>
    <property type="evidence" value="ECO:0007669"/>
    <property type="project" value="UniProtKB-KW"/>
</dbReference>
<feature type="binding site" evidence="12">
    <location>
        <position position="193"/>
    </location>
    <ligand>
        <name>Zn(2+)</name>
        <dbReference type="ChEBI" id="CHEBI:29105"/>
    </ligand>
</feature>
<evidence type="ECO:0000256" key="4">
    <source>
        <dbReference type="ARBA" id="ARBA00022723"/>
    </source>
</evidence>
<evidence type="ECO:0000256" key="7">
    <source>
        <dbReference type="ARBA" id="ARBA00047647"/>
    </source>
</evidence>